<protein>
    <submittedName>
        <fullName evidence="6">LysR family transcriptional regulator</fullName>
    </submittedName>
</protein>
<evidence type="ECO:0000313" key="7">
    <source>
        <dbReference type="Proteomes" id="UP000280073"/>
    </source>
</evidence>
<dbReference type="GO" id="GO:0032993">
    <property type="term" value="C:protein-DNA complex"/>
    <property type="evidence" value="ECO:0007669"/>
    <property type="project" value="TreeGrafter"/>
</dbReference>
<proteinExistence type="inferred from homology"/>
<dbReference type="InterPro" id="IPR036390">
    <property type="entry name" value="WH_DNA-bd_sf"/>
</dbReference>
<evidence type="ECO:0000256" key="4">
    <source>
        <dbReference type="ARBA" id="ARBA00023163"/>
    </source>
</evidence>
<comment type="caution">
    <text evidence="6">The sequence shown here is derived from an EMBL/GenBank/DDBJ whole genome shotgun (WGS) entry which is preliminary data.</text>
</comment>
<gene>
    <name evidence="6" type="ORF">EA686_08985</name>
</gene>
<evidence type="ECO:0000256" key="1">
    <source>
        <dbReference type="ARBA" id="ARBA00009437"/>
    </source>
</evidence>
<dbReference type="Proteomes" id="UP000280073">
    <property type="component" value="Unassembled WGS sequence"/>
</dbReference>
<dbReference type="SUPFAM" id="SSF46785">
    <property type="entry name" value="Winged helix' DNA-binding domain"/>
    <property type="match status" value="1"/>
</dbReference>
<dbReference type="InterPro" id="IPR000847">
    <property type="entry name" value="LysR_HTH_N"/>
</dbReference>
<evidence type="ECO:0000259" key="5">
    <source>
        <dbReference type="PROSITE" id="PS50931"/>
    </source>
</evidence>
<name>A0A3R9UCY8_ACIBA</name>
<dbReference type="EMBL" id="RFDI01000392">
    <property type="protein sequence ID" value="RSR58791.1"/>
    <property type="molecule type" value="Genomic_DNA"/>
</dbReference>
<dbReference type="AlphaFoldDB" id="A0A3R9UCY8"/>
<dbReference type="PANTHER" id="PTHR30346">
    <property type="entry name" value="TRANSCRIPTIONAL DUAL REGULATOR HCAR-RELATED"/>
    <property type="match status" value="1"/>
</dbReference>
<comment type="similarity">
    <text evidence="1">Belongs to the LysR transcriptional regulatory family.</text>
</comment>
<dbReference type="InterPro" id="IPR036388">
    <property type="entry name" value="WH-like_DNA-bd_sf"/>
</dbReference>
<dbReference type="FunFam" id="1.10.10.10:FF:000001">
    <property type="entry name" value="LysR family transcriptional regulator"/>
    <property type="match status" value="1"/>
</dbReference>
<feature type="non-terminal residue" evidence="6">
    <location>
        <position position="68"/>
    </location>
</feature>
<evidence type="ECO:0000256" key="2">
    <source>
        <dbReference type="ARBA" id="ARBA00023015"/>
    </source>
</evidence>
<dbReference type="Pfam" id="PF00126">
    <property type="entry name" value="HTH_1"/>
    <property type="match status" value="1"/>
</dbReference>
<accession>A0A3R9UCY8</accession>
<evidence type="ECO:0000256" key="3">
    <source>
        <dbReference type="ARBA" id="ARBA00023125"/>
    </source>
</evidence>
<dbReference type="PANTHER" id="PTHR30346:SF28">
    <property type="entry name" value="HTH-TYPE TRANSCRIPTIONAL REGULATOR CYNR"/>
    <property type="match status" value="1"/>
</dbReference>
<feature type="domain" description="HTH lysR-type" evidence="5">
    <location>
        <begin position="1"/>
        <end position="60"/>
    </location>
</feature>
<dbReference type="PROSITE" id="PS50931">
    <property type="entry name" value="HTH_LYSR"/>
    <property type="match status" value="1"/>
</dbReference>
<keyword evidence="4" id="KW-0804">Transcription</keyword>
<dbReference type="GO" id="GO:0003677">
    <property type="term" value="F:DNA binding"/>
    <property type="evidence" value="ECO:0007669"/>
    <property type="project" value="UniProtKB-KW"/>
</dbReference>
<reference evidence="6 7" key="1">
    <citation type="submission" date="2018-10" db="EMBL/GenBank/DDBJ databases">
        <title>GWAS and RNA-Seq identify cryptic mechanisms of antimicrobial resistance in Acinetobacter baumannii.</title>
        <authorList>
            <person name="Sahl J.W."/>
        </authorList>
    </citation>
    <scope>NUCLEOTIDE SEQUENCE [LARGE SCALE GENOMIC DNA]</scope>
    <source>
        <strain evidence="6 7">TG28175</strain>
    </source>
</reference>
<sequence length="68" mass="7664">MKENLNDLHTFMVVAQERSFTRAAAKLRTSQSAISQTLRNLEDRIGIKLLSRTTRSVAPTEAGEYLLN</sequence>
<dbReference type="PRINTS" id="PR00039">
    <property type="entry name" value="HTHLYSR"/>
</dbReference>
<dbReference type="GO" id="GO:0003700">
    <property type="term" value="F:DNA-binding transcription factor activity"/>
    <property type="evidence" value="ECO:0007669"/>
    <property type="project" value="InterPro"/>
</dbReference>
<keyword evidence="3" id="KW-0238">DNA-binding</keyword>
<organism evidence="6 7">
    <name type="scientific">Acinetobacter baumannii</name>
    <dbReference type="NCBI Taxonomy" id="470"/>
    <lineage>
        <taxon>Bacteria</taxon>
        <taxon>Pseudomonadati</taxon>
        <taxon>Pseudomonadota</taxon>
        <taxon>Gammaproteobacteria</taxon>
        <taxon>Moraxellales</taxon>
        <taxon>Moraxellaceae</taxon>
        <taxon>Acinetobacter</taxon>
        <taxon>Acinetobacter calcoaceticus/baumannii complex</taxon>
    </lineage>
</organism>
<keyword evidence="2" id="KW-0805">Transcription regulation</keyword>
<dbReference type="Gene3D" id="1.10.10.10">
    <property type="entry name" value="Winged helix-like DNA-binding domain superfamily/Winged helix DNA-binding domain"/>
    <property type="match status" value="1"/>
</dbReference>
<evidence type="ECO:0000313" key="6">
    <source>
        <dbReference type="EMBL" id="RSR58791.1"/>
    </source>
</evidence>